<reference evidence="1 2" key="1">
    <citation type="submission" date="2024-09" db="EMBL/GenBank/DDBJ databases">
        <authorList>
            <person name="Sun Q."/>
            <person name="Mori K."/>
        </authorList>
    </citation>
    <scope>NUCLEOTIDE SEQUENCE [LARGE SCALE GENOMIC DNA]</scope>
    <source>
        <strain evidence="1 2">CCM 4839</strain>
    </source>
</reference>
<keyword evidence="2" id="KW-1185">Reference proteome</keyword>
<gene>
    <name evidence="1" type="ORF">ACFFJ8_18060</name>
</gene>
<evidence type="ECO:0000313" key="1">
    <source>
        <dbReference type="EMBL" id="MFC0393274.1"/>
    </source>
</evidence>
<dbReference type="Proteomes" id="UP001589818">
    <property type="component" value="Unassembled WGS sequence"/>
</dbReference>
<dbReference type="RefSeq" id="WP_204817771.1">
    <property type="nucleotide sequence ID" value="NZ_JANHOF010000002.1"/>
</dbReference>
<comment type="caution">
    <text evidence="1">The sequence shown here is derived from an EMBL/GenBank/DDBJ whole genome shotgun (WGS) entry which is preliminary data.</text>
</comment>
<sequence>MDTTKKNRTKYRLRSADSFASPSCTYIERTNRRLLLVFREQACGLFVFSFSEGERFNASHPMIIAVLSPLLPAIVGERALADI</sequence>
<protein>
    <submittedName>
        <fullName evidence="1">Uncharacterized protein</fullName>
    </submittedName>
</protein>
<accession>A0ABV6JBK8</accession>
<organism evidence="1 2">
    <name type="scientific">Paenibacillus mendelii</name>
    <dbReference type="NCBI Taxonomy" id="206163"/>
    <lineage>
        <taxon>Bacteria</taxon>
        <taxon>Bacillati</taxon>
        <taxon>Bacillota</taxon>
        <taxon>Bacilli</taxon>
        <taxon>Bacillales</taxon>
        <taxon>Paenibacillaceae</taxon>
        <taxon>Paenibacillus</taxon>
    </lineage>
</organism>
<evidence type="ECO:0000313" key="2">
    <source>
        <dbReference type="Proteomes" id="UP001589818"/>
    </source>
</evidence>
<dbReference type="EMBL" id="JBHLVF010000031">
    <property type="protein sequence ID" value="MFC0393274.1"/>
    <property type="molecule type" value="Genomic_DNA"/>
</dbReference>
<name>A0ABV6JBK8_9BACL</name>
<proteinExistence type="predicted"/>